<gene>
    <name evidence="2" type="ORF">J43TS3_23200</name>
</gene>
<dbReference type="EMBL" id="BORP01000004">
    <property type="protein sequence ID" value="GIO27709.1"/>
    <property type="molecule type" value="Genomic_DNA"/>
</dbReference>
<protein>
    <submittedName>
        <fullName evidence="2">Uncharacterized protein</fullName>
    </submittedName>
</protein>
<keyword evidence="3" id="KW-1185">Reference proteome</keyword>
<comment type="caution">
    <text evidence="2">The sequence shown here is derived from an EMBL/GenBank/DDBJ whole genome shotgun (WGS) entry which is preliminary data.</text>
</comment>
<name>A0A919X8E2_9BACI</name>
<evidence type="ECO:0000313" key="2">
    <source>
        <dbReference type="EMBL" id="GIO27709.1"/>
    </source>
</evidence>
<keyword evidence="1" id="KW-1133">Transmembrane helix</keyword>
<dbReference type="Proteomes" id="UP000676917">
    <property type="component" value="Unassembled WGS sequence"/>
</dbReference>
<accession>A0A919X8E2</accession>
<sequence length="263" mass="31427">MWDIRMNNYDNNNTARRYVGYVSQLGTTQLHLRNPIIIAWWSIAYPGFGHLLLSKYLRGMALFIWEMVINLNAHLNEAIIYTFIGDFEQAKAVLDTRWLMLYLPTYFFATWDSYRTAVDMNKITLLAQREKHRFNSFVLGAFEINYLDKRNPITALLWSFIMPGLGQLYIHRIVLAGFILIWMVVITYYSHFVEGLNYIFMGEIQKATEVFNKEWLLFLPSIYGFSMYDAYVNTVENNKLYIREQRYYLQETYQHPSFRVRKE</sequence>
<keyword evidence="1" id="KW-0812">Transmembrane</keyword>
<feature type="transmembrane region" description="Helical" evidence="1">
    <location>
        <begin position="169"/>
        <end position="189"/>
    </location>
</feature>
<organism evidence="2 3">
    <name type="scientific">Ornithinibacillus bavariensis</name>
    <dbReference type="NCBI Taxonomy" id="545502"/>
    <lineage>
        <taxon>Bacteria</taxon>
        <taxon>Bacillati</taxon>
        <taxon>Bacillota</taxon>
        <taxon>Bacilli</taxon>
        <taxon>Bacillales</taxon>
        <taxon>Bacillaceae</taxon>
        <taxon>Ornithinibacillus</taxon>
    </lineage>
</organism>
<dbReference type="AlphaFoldDB" id="A0A919X8E2"/>
<reference evidence="2" key="1">
    <citation type="submission" date="2021-03" db="EMBL/GenBank/DDBJ databases">
        <title>Antimicrobial resistance genes in bacteria isolated from Japanese honey, and their potential for conferring macrolide and lincosamide resistance in the American foulbrood pathogen Paenibacillus larvae.</title>
        <authorList>
            <person name="Okamoto M."/>
            <person name="Kumagai M."/>
            <person name="Kanamori H."/>
            <person name="Takamatsu D."/>
        </authorList>
    </citation>
    <scope>NUCLEOTIDE SEQUENCE</scope>
    <source>
        <strain evidence="2">J43TS3</strain>
    </source>
</reference>
<feature type="transmembrane region" description="Helical" evidence="1">
    <location>
        <begin position="36"/>
        <end position="53"/>
    </location>
</feature>
<keyword evidence="1" id="KW-0472">Membrane</keyword>
<evidence type="ECO:0000256" key="1">
    <source>
        <dbReference type="SAM" id="Phobius"/>
    </source>
</evidence>
<proteinExistence type="predicted"/>
<evidence type="ECO:0000313" key="3">
    <source>
        <dbReference type="Proteomes" id="UP000676917"/>
    </source>
</evidence>